<name>A0A9D2PA39_9FIRM</name>
<dbReference type="InterPro" id="IPR006140">
    <property type="entry name" value="D-isomer_DH_NAD-bd"/>
</dbReference>
<reference evidence="2" key="2">
    <citation type="submission" date="2021-04" db="EMBL/GenBank/DDBJ databases">
        <authorList>
            <person name="Gilroy R."/>
        </authorList>
    </citation>
    <scope>NUCLEOTIDE SEQUENCE</scope>
    <source>
        <strain evidence="2">ChiSjej5B23-2810</strain>
    </source>
</reference>
<dbReference type="AlphaFoldDB" id="A0A9D2PA39"/>
<dbReference type="GO" id="GO:0051287">
    <property type="term" value="F:NAD binding"/>
    <property type="evidence" value="ECO:0007669"/>
    <property type="project" value="InterPro"/>
</dbReference>
<evidence type="ECO:0000259" key="1">
    <source>
        <dbReference type="Pfam" id="PF02826"/>
    </source>
</evidence>
<protein>
    <submittedName>
        <fullName evidence="2">Dipicolinic acid synthetase</fullName>
    </submittedName>
</protein>
<gene>
    <name evidence="2" type="ORF">H9703_08485</name>
</gene>
<evidence type="ECO:0000313" key="3">
    <source>
        <dbReference type="Proteomes" id="UP000823906"/>
    </source>
</evidence>
<feature type="domain" description="D-isomer specific 2-hydroxyacid dehydrogenase NAD-binding" evidence="1">
    <location>
        <begin position="109"/>
        <end position="192"/>
    </location>
</feature>
<organism evidence="2 3">
    <name type="scientific">Candidatus Faecalibacterium faecigallinarum</name>
    <dbReference type="NCBI Taxonomy" id="2838577"/>
    <lineage>
        <taxon>Bacteria</taxon>
        <taxon>Bacillati</taxon>
        <taxon>Bacillota</taxon>
        <taxon>Clostridia</taxon>
        <taxon>Eubacteriales</taxon>
        <taxon>Oscillospiraceae</taxon>
        <taxon>Faecalibacterium</taxon>
    </lineage>
</organism>
<reference evidence="2" key="1">
    <citation type="journal article" date="2021" name="PeerJ">
        <title>Extensive microbial diversity within the chicken gut microbiome revealed by metagenomics and culture.</title>
        <authorList>
            <person name="Gilroy R."/>
            <person name="Ravi A."/>
            <person name="Getino M."/>
            <person name="Pursley I."/>
            <person name="Horton D.L."/>
            <person name="Alikhan N.F."/>
            <person name="Baker D."/>
            <person name="Gharbi K."/>
            <person name="Hall N."/>
            <person name="Watson M."/>
            <person name="Adriaenssens E.M."/>
            <person name="Foster-Nyarko E."/>
            <person name="Jarju S."/>
            <person name="Secka A."/>
            <person name="Antonio M."/>
            <person name="Oren A."/>
            <person name="Chaudhuri R.R."/>
            <person name="La Ragione R."/>
            <person name="Hildebrand F."/>
            <person name="Pallen M.J."/>
        </authorList>
    </citation>
    <scope>NUCLEOTIDE SEQUENCE</scope>
    <source>
        <strain evidence="2">ChiSjej5B23-2810</strain>
    </source>
</reference>
<dbReference type="Proteomes" id="UP000823906">
    <property type="component" value="Unassembled WGS sequence"/>
</dbReference>
<evidence type="ECO:0000313" key="2">
    <source>
        <dbReference type="EMBL" id="HJC46151.1"/>
    </source>
</evidence>
<dbReference type="Pfam" id="PF02826">
    <property type="entry name" value="2-Hacid_dh_C"/>
    <property type="match status" value="1"/>
</dbReference>
<sequence>MPERTIAVVGTDRRQAAAARALAAAGCRVGGPEAVPASDYILLPVPLRMDQALAALLQTAKPGAVLLGGRAPAETFGRAWVDCFAREELAVRNAVPTAEGCIALLLTRRTRTLWGAPVLVTGYGRVGQAAALRLTALGARVTVAARSGAQRALAASQGAEAVPLAGLAGAAAGVDAVVNTIPAPVLTRPVLEALRPRSLIVDLASAPGGTDFAAAAALGHTAVLASGLPARCAPDSAGEYLAGTVLEIIEEREAVA</sequence>
<dbReference type="SUPFAM" id="SSF51735">
    <property type="entry name" value="NAD(P)-binding Rossmann-fold domains"/>
    <property type="match status" value="1"/>
</dbReference>
<dbReference type="Gene3D" id="3.40.50.720">
    <property type="entry name" value="NAD(P)-binding Rossmann-like Domain"/>
    <property type="match status" value="1"/>
</dbReference>
<proteinExistence type="predicted"/>
<dbReference type="InterPro" id="IPR036291">
    <property type="entry name" value="NAD(P)-bd_dom_sf"/>
</dbReference>
<dbReference type="EMBL" id="DWWN01000055">
    <property type="protein sequence ID" value="HJC46151.1"/>
    <property type="molecule type" value="Genomic_DNA"/>
</dbReference>
<accession>A0A9D2PA39</accession>
<comment type="caution">
    <text evidence="2">The sequence shown here is derived from an EMBL/GenBank/DDBJ whole genome shotgun (WGS) entry which is preliminary data.</text>
</comment>